<evidence type="ECO:0000313" key="8">
    <source>
        <dbReference type="EMBL" id="MFC4351615.1"/>
    </source>
</evidence>
<feature type="transmembrane region" description="Helical" evidence="6">
    <location>
        <begin position="20"/>
        <end position="38"/>
    </location>
</feature>
<dbReference type="PANTHER" id="PTHR43124">
    <property type="entry name" value="PURINE EFFLUX PUMP PBUE"/>
    <property type="match status" value="1"/>
</dbReference>
<feature type="transmembrane region" description="Helical" evidence="6">
    <location>
        <begin position="262"/>
        <end position="286"/>
    </location>
</feature>
<comment type="caution">
    <text evidence="8">The sequence shown here is derived from an EMBL/GenBank/DDBJ whole genome shotgun (WGS) entry which is preliminary data.</text>
</comment>
<feature type="transmembrane region" description="Helical" evidence="6">
    <location>
        <begin position="60"/>
        <end position="82"/>
    </location>
</feature>
<evidence type="ECO:0000256" key="2">
    <source>
        <dbReference type="ARBA" id="ARBA00022475"/>
    </source>
</evidence>
<dbReference type="SUPFAM" id="SSF103473">
    <property type="entry name" value="MFS general substrate transporter"/>
    <property type="match status" value="1"/>
</dbReference>
<organism evidence="8 9">
    <name type="scientific">Fodinicurvata halophila</name>
    <dbReference type="NCBI Taxonomy" id="1419723"/>
    <lineage>
        <taxon>Bacteria</taxon>
        <taxon>Pseudomonadati</taxon>
        <taxon>Pseudomonadota</taxon>
        <taxon>Alphaproteobacteria</taxon>
        <taxon>Rhodospirillales</taxon>
        <taxon>Rhodovibrionaceae</taxon>
        <taxon>Fodinicurvata</taxon>
    </lineage>
</organism>
<dbReference type="Pfam" id="PF07690">
    <property type="entry name" value="MFS_1"/>
    <property type="match status" value="1"/>
</dbReference>
<dbReference type="Proteomes" id="UP001595799">
    <property type="component" value="Unassembled WGS sequence"/>
</dbReference>
<dbReference type="InterPro" id="IPR036259">
    <property type="entry name" value="MFS_trans_sf"/>
</dbReference>
<keyword evidence="3 6" id="KW-0812">Transmembrane</keyword>
<feature type="transmembrane region" description="Helical" evidence="6">
    <location>
        <begin position="323"/>
        <end position="343"/>
    </location>
</feature>
<feature type="transmembrane region" description="Helical" evidence="6">
    <location>
        <begin position="226"/>
        <end position="250"/>
    </location>
</feature>
<evidence type="ECO:0000256" key="3">
    <source>
        <dbReference type="ARBA" id="ARBA00022692"/>
    </source>
</evidence>
<reference evidence="9" key="1">
    <citation type="journal article" date="2019" name="Int. J. Syst. Evol. Microbiol.">
        <title>The Global Catalogue of Microorganisms (GCM) 10K type strain sequencing project: providing services to taxonomists for standard genome sequencing and annotation.</title>
        <authorList>
            <consortium name="The Broad Institute Genomics Platform"/>
            <consortium name="The Broad Institute Genome Sequencing Center for Infectious Disease"/>
            <person name="Wu L."/>
            <person name="Ma J."/>
        </authorList>
    </citation>
    <scope>NUCLEOTIDE SEQUENCE [LARGE SCALE GENOMIC DNA]</scope>
    <source>
        <strain evidence="9">CECT 8472</strain>
    </source>
</reference>
<feature type="transmembrane region" description="Helical" evidence="6">
    <location>
        <begin position="94"/>
        <end position="114"/>
    </location>
</feature>
<dbReference type="InterPro" id="IPR020846">
    <property type="entry name" value="MFS_dom"/>
</dbReference>
<keyword evidence="4 6" id="KW-1133">Transmembrane helix</keyword>
<dbReference type="RefSeq" id="WP_382421941.1">
    <property type="nucleotide sequence ID" value="NZ_JBHSCW010000003.1"/>
</dbReference>
<name>A0ABV8UL51_9PROT</name>
<proteinExistence type="predicted"/>
<dbReference type="PROSITE" id="PS50850">
    <property type="entry name" value="MFS"/>
    <property type="match status" value="1"/>
</dbReference>
<keyword evidence="5 6" id="KW-0472">Membrane</keyword>
<feature type="transmembrane region" description="Helical" evidence="6">
    <location>
        <begin position="355"/>
        <end position="374"/>
    </location>
</feature>
<evidence type="ECO:0000313" key="9">
    <source>
        <dbReference type="Proteomes" id="UP001595799"/>
    </source>
</evidence>
<gene>
    <name evidence="8" type="ORF">ACFOW6_08690</name>
</gene>
<feature type="transmembrane region" description="Helical" evidence="6">
    <location>
        <begin position="120"/>
        <end position="140"/>
    </location>
</feature>
<evidence type="ECO:0000256" key="1">
    <source>
        <dbReference type="ARBA" id="ARBA00004651"/>
    </source>
</evidence>
<sequence length="426" mass="45308">MQADAESTEHTPPGYPVWKIALLVVLPFAGGYFLSYLYRTVNAVISGRIIEDLPIDASDLGLLTAFYFLAFAAFQMPLGLLLDRFGPRRVQASLLLVSALGAFLFSIGVTLFELSVGRALIGFGVSGGLMASLKAITMWFPAKRWPLVNGCFLATGGLGAVAATGPVEALLSLTDWRGLFLGLAIATILVSAVIFLVVPERRDVGRSHASFSDQWKGVVTIYSSRVFWAVAPLAIAVQSVGFSIHGLWAGPWLSDVGGLDSAGVAMVLMSMALALTAGFVFTGVAADRLQSMGFTLDQLSGLGAALFIAVQILIVSGLVTSEIWPWVLFGFTSNITVLCYPRLAQAFSLEMSGRVNTSLNMMVFISAFVLQYAMGGLIELAASGGGESYPPSAYRFAFTVAIVLELASLAWFLFAVRRLSSPAPKG</sequence>
<evidence type="ECO:0000256" key="5">
    <source>
        <dbReference type="ARBA" id="ARBA00023136"/>
    </source>
</evidence>
<dbReference type="PANTHER" id="PTHR43124:SF3">
    <property type="entry name" value="CHLORAMPHENICOL EFFLUX PUMP RV0191"/>
    <property type="match status" value="1"/>
</dbReference>
<comment type="subcellular location">
    <subcellularLocation>
        <location evidence="1">Cell membrane</location>
        <topology evidence="1">Multi-pass membrane protein</topology>
    </subcellularLocation>
</comment>
<feature type="transmembrane region" description="Helical" evidence="6">
    <location>
        <begin position="394"/>
        <end position="416"/>
    </location>
</feature>
<evidence type="ECO:0000259" key="7">
    <source>
        <dbReference type="PROSITE" id="PS50850"/>
    </source>
</evidence>
<keyword evidence="2" id="KW-1003">Cell membrane</keyword>
<evidence type="ECO:0000256" key="6">
    <source>
        <dbReference type="SAM" id="Phobius"/>
    </source>
</evidence>
<accession>A0ABV8UL51</accession>
<feature type="transmembrane region" description="Helical" evidence="6">
    <location>
        <begin position="179"/>
        <end position="198"/>
    </location>
</feature>
<dbReference type="Gene3D" id="1.20.1250.20">
    <property type="entry name" value="MFS general substrate transporter like domains"/>
    <property type="match status" value="1"/>
</dbReference>
<feature type="transmembrane region" description="Helical" evidence="6">
    <location>
        <begin position="298"/>
        <end position="317"/>
    </location>
</feature>
<protein>
    <submittedName>
        <fullName evidence="8">MFS transporter</fullName>
    </submittedName>
</protein>
<evidence type="ECO:0000256" key="4">
    <source>
        <dbReference type="ARBA" id="ARBA00022989"/>
    </source>
</evidence>
<dbReference type="EMBL" id="JBHSCW010000003">
    <property type="protein sequence ID" value="MFC4351615.1"/>
    <property type="molecule type" value="Genomic_DNA"/>
</dbReference>
<keyword evidence="9" id="KW-1185">Reference proteome</keyword>
<dbReference type="InterPro" id="IPR011701">
    <property type="entry name" value="MFS"/>
</dbReference>
<dbReference type="InterPro" id="IPR050189">
    <property type="entry name" value="MFS_Efflux_Transporters"/>
</dbReference>
<feature type="transmembrane region" description="Helical" evidence="6">
    <location>
        <begin position="147"/>
        <end position="167"/>
    </location>
</feature>
<feature type="domain" description="Major facilitator superfamily (MFS) profile" evidence="7">
    <location>
        <begin position="24"/>
        <end position="420"/>
    </location>
</feature>